<dbReference type="Proteomes" id="UP000000486">
    <property type="component" value="Chromosome"/>
</dbReference>
<dbReference type="EMBL" id="CP002816">
    <property type="protein sequence ID" value="AEH91413.1"/>
    <property type="molecule type" value="Genomic_DNA"/>
</dbReference>
<reference evidence="1 2" key="1">
    <citation type="journal article" date="2011" name="J. Bacteriol.">
        <title>Genome sequence of the nonpathogenic Listeria monocytogenes serovar 4a strain M7.</title>
        <authorList>
            <person name="Chen J."/>
            <person name="Xia Y."/>
            <person name="Cheng C."/>
            <person name="Fang C."/>
            <person name="Shan Y."/>
            <person name="Jin G."/>
            <person name="Fang W."/>
        </authorList>
    </citation>
    <scope>NUCLEOTIDE SEQUENCE [LARGE SCALE GENOMIC DNA]</scope>
    <source>
        <strain evidence="1 2">M7</strain>
    </source>
</reference>
<name>A0A0E0UTH3_LISMM</name>
<evidence type="ECO:0000313" key="2">
    <source>
        <dbReference type="Proteomes" id="UP000000486"/>
    </source>
</evidence>
<dbReference type="AlphaFoldDB" id="A0A0E0UTH3"/>
<sequence>MINELQKKIDEINYWDLLVLDIQSKYFGDEVYIYIEKDEEICWKLSFTSCYKVSYETDAKWRGDFKVRNTGPKSGYYAQDISLNRYAENEDFIECSFDASIMTMNIICKEIIVEEVSVIENSFFWKNY</sequence>
<gene>
    <name evidence="1" type="ordered locus">LMM7_0407</name>
</gene>
<accession>A0A0E0UTH3</accession>
<dbReference type="KEGG" id="lmq:LMM7_0407"/>
<dbReference type="PATRIC" id="fig|1030009.3.peg.399"/>
<protein>
    <submittedName>
        <fullName evidence="1">Uncharacterized protein</fullName>
    </submittedName>
</protein>
<dbReference type="HOGENOM" id="CLU_151857_0_0_9"/>
<organism evidence="1 2">
    <name type="scientific">Listeria monocytogenes serotype 4a (strain M7)</name>
    <dbReference type="NCBI Taxonomy" id="1030009"/>
    <lineage>
        <taxon>Bacteria</taxon>
        <taxon>Bacillati</taxon>
        <taxon>Bacillota</taxon>
        <taxon>Bacilli</taxon>
        <taxon>Bacillales</taxon>
        <taxon>Listeriaceae</taxon>
        <taxon>Listeria</taxon>
    </lineage>
</organism>
<dbReference type="RefSeq" id="WP_003723093.1">
    <property type="nucleotide sequence ID" value="NC_017537.1"/>
</dbReference>
<evidence type="ECO:0000313" key="1">
    <source>
        <dbReference type="EMBL" id="AEH91413.1"/>
    </source>
</evidence>
<proteinExistence type="predicted"/>